<evidence type="ECO:0000313" key="1">
    <source>
        <dbReference type="EMBL" id="QYF48450.1"/>
    </source>
</evidence>
<dbReference type="Gene3D" id="3.20.20.140">
    <property type="entry name" value="Metal-dependent hydrolases"/>
    <property type="match status" value="1"/>
</dbReference>
<protein>
    <submittedName>
        <fullName evidence="1">Membrane dipeptidase (Peptidase family M19)</fullName>
    </submittedName>
</protein>
<organism evidence="1 2">
    <name type="scientific">Candidatus Rhabdochlamydia oedothoracis</name>
    <dbReference type="NCBI Taxonomy" id="2720720"/>
    <lineage>
        <taxon>Bacteria</taxon>
        <taxon>Pseudomonadati</taxon>
        <taxon>Chlamydiota</taxon>
        <taxon>Chlamydiia</taxon>
        <taxon>Parachlamydiales</taxon>
        <taxon>Candidatus Rhabdochlamydiaceae</taxon>
        <taxon>Candidatus Rhabdochlamydia</taxon>
    </lineage>
</organism>
<name>A0ABX8UZS6_9BACT</name>
<dbReference type="Proteomes" id="UP000826014">
    <property type="component" value="Chromosome"/>
</dbReference>
<sequence length="333" mass="37441">MHLPIFDLHNDLLSFLVEQENRSFLDPLSRCSYLQMKQGGIKTQVLAIFTKKALNSIDLAQKQSEKLQWLCKEHPSYFSPISQKASPTAISTIAAFEGASGFANEEEPLTMSLQRLASYQSRIGPLLYIGITWNEENRFGGGSDTSIGLKPDGIHLLEWLDNRKIAIDLSHASDALACDILTKIDQNNWRIPLIASHCNFRKVHFATRNLPDELVHEIIHRKGLIGLNFFAPFVHQEEPNGLIQHVEYALTLNAKEALCFGADFFCDRDASNLQAKYPGQSFYHAPYDTAECYPILLEKLAVKLELPVLQSIAYENARTFLDTQILGMNTSGT</sequence>
<dbReference type="PROSITE" id="PS51365">
    <property type="entry name" value="RENAL_DIPEPTIDASE_2"/>
    <property type="match status" value="1"/>
</dbReference>
<proteinExistence type="predicted"/>
<dbReference type="EMBL" id="CP075587">
    <property type="protein sequence ID" value="QYF48450.1"/>
    <property type="molecule type" value="Genomic_DNA"/>
</dbReference>
<evidence type="ECO:0000313" key="2">
    <source>
        <dbReference type="Proteomes" id="UP000826014"/>
    </source>
</evidence>
<accession>A0ABX8UZS6</accession>
<keyword evidence="2" id="KW-1185">Reference proteome</keyword>
<dbReference type="InterPro" id="IPR008257">
    <property type="entry name" value="Pept_M19"/>
</dbReference>
<dbReference type="SUPFAM" id="SSF51556">
    <property type="entry name" value="Metallo-dependent hydrolases"/>
    <property type="match status" value="1"/>
</dbReference>
<dbReference type="PANTHER" id="PTHR10443:SF12">
    <property type="entry name" value="DIPEPTIDASE"/>
    <property type="match status" value="1"/>
</dbReference>
<reference evidence="1 2" key="1">
    <citation type="journal article" date="2022" name="bioRxiv">
        <title>Ecology and evolution of chlamydial symbionts of arthropods.</title>
        <authorList>
            <person name="Halter T."/>
            <person name="Koestlbacher S."/>
            <person name="Collingro A."/>
            <person name="Sixt B.S."/>
            <person name="Toenshoff E.R."/>
            <person name="Hendrickx F."/>
            <person name="Kostanjsek R."/>
            <person name="Horn M."/>
        </authorList>
    </citation>
    <scope>NUCLEOTIDE SEQUENCE [LARGE SCALE GENOMIC DNA]</scope>
    <source>
        <strain evidence="1">W744xW776</strain>
    </source>
</reference>
<gene>
    <name evidence="1" type="ORF">RHABOEDO_000612</name>
</gene>
<dbReference type="RefSeq" id="WP_215216785.1">
    <property type="nucleotide sequence ID" value="NZ_CP075587.1"/>
</dbReference>
<dbReference type="InterPro" id="IPR032466">
    <property type="entry name" value="Metal_Hydrolase"/>
</dbReference>
<dbReference type="PANTHER" id="PTHR10443">
    <property type="entry name" value="MICROSOMAL DIPEPTIDASE"/>
    <property type="match status" value="1"/>
</dbReference>
<dbReference type="Pfam" id="PF01244">
    <property type="entry name" value="Peptidase_M19"/>
    <property type="match status" value="1"/>
</dbReference>